<dbReference type="AlphaFoldDB" id="A0A7K1FFA3"/>
<dbReference type="PANTHER" id="PTHR43244">
    <property type="match status" value="1"/>
</dbReference>
<dbReference type="EMBL" id="WLYK01000001">
    <property type="protein sequence ID" value="MTD12778.1"/>
    <property type="molecule type" value="Genomic_DNA"/>
</dbReference>
<dbReference type="Gene3D" id="3.20.20.30">
    <property type="entry name" value="Luciferase-like domain"/>
    <property type="match status" value="1"/>
</dbReference>
<evidence type="ECO:0000313" key="3">
    <source>
        <dbReference type="EMBL" id="MTD12778.1"/>
    </source>
</evidence>
<name>A0A7K1FFA3_9ACTN</name>
<comment type="caution">
    <text evidence="3">The sequence shown here is derived from an EMBL/GenBank/DDBJ whole genome shotgun (WGS) entry which is preliminary data.</text>
</comment>
<dbReference type="InterPro" id="IPR036661">
    <property type="entry name" value="Luciferase-like_sf"/>
</dbReference>
<evidence type="ECO:0000259" key="2">
    <source>
        <dbReference type="Pfam" id="PF00296"/>
    </source>
</evidence>
<proteinExistence type="predicted"/>
<dbReference type="PANTHER" id="PTHR43244:SF1">
    <property type="entry name" value="5,10-METHYLENETETRAHYDROMETHANOPTERIN REDUCTASE"/>
    <property type="match status" value="1"/>
</dbReference>
<dbReference type="RefSeq" id="WP_154766775.1">
    <property type="nucleotide sequence ID" value="NZ_WLYK01000001.1"/>
</dbReference>
<sequence length="329" mass="34255">MTGSVGILVHGTAAPASLAPTAKAIEDLGFDEIWLSEDYFLLAGISSAAITLAATDNIKVGIGILSAVVRHPAVTAMEAATLAGAFPGRLQVGIGHGVPFWVKQMDMYPKSPVASLRQVIGTVKRLLDGEELTETGPFGFDAVKLEHPAATPVPVLAGVVGPKSLQLAGEVADGTVMSVIATPEYLRYAKEQIAIGAAKAGREAEPHSLPTFVLYHLSDDSAAAEKAAREAVAFYLAAVGPTPMTGVLGFNDQLAELMALGDLAKMTERLPSEWVDLFAIHGPADRCAARIKEFHEAGADTVVLAPYPAEAGDAMIAQTAAEVLPLLRG</sequence>
<keyword evidence="1" id="KW-0560">Oxidoreductase</keyword>
<dbReference type="SUPFAM" id="SSF51679">
    <property type="entry name" value="Bacterial luciferase-like"/>
    <property type="match status" value="1"/>
</dbReference>
<dbReference type="Pfam" id="PF00296">
    <property type="entry name" value="Bac_luciferase"/>
    <property type="match status" value="1"/>
</dbReference>
<dbReference type="Proteomes" id="UP000460221">
    <property type="component" value="Unassembled WGS sequence"/>
</dbReference>
<protein>
    <submittedName>
        <fullName evidence="3">LLM class flavin-dependent oxidoreductase</fullName>
    </submittedName>
</protein>
<evidence type="ECO:0000256" key="1">
    <source>
        <dbReference type="ARBA" id="ARBA00023002"/>
    </source>
</evidence>
<feature type="domain" description="Luciferase-like" evidence="2">
    <location>
        <begin position="13"/>
        <end position="300"/>
    </location>
</feature>
<evidence type="ECO:0000313" key="4">
    <source>
        <dbReference type="Proteomes" id="UP000460221"/>
    </source>
</evidence>
<dbReference type="InterPro" id="IPR050564">
    <property type="entry name" value="F420-G6PD/mer"/>
</dbReference>
<gene>
    <name evidence="3" type="ORF">GIS00_02315</name>
</gene>
<organism evidence="3 4">
    <name type="scientific">Nakamurella alba</name>
    <dbReference type="NCBI Taxonomy" id="2665158"/>
    <lineage>
        <taxon>Bacteria</taxon>
        <taxon>Bacillati</taxon>
        <taxon>Actinomycetota</taxon>
        <taxon>Actinomycetes</taxon>
        <taxon>Nakamurellales</taxon>
        <taxon>Nakamurellaceae</taxon>
        <taxon>Nakamurella</taxon>
    </lineage>
</organism>
<keyword evidence="4" id="KW-1185">Reference proteome</keyword>
<dbReference type="CDD" id="cd01097">
    <property type="entry name" value="Tetrahydromethanopterin_reductase"/>
    <property type="match status" value="1"/>
</dbReference>
<dbReference type="GO" id="GO:0016705">
    <property type="term" value="F:oxidoreductase activity, acting on paired donors, with incorporation or reduction of molecular oxygen"/>
    <property type="evidence" value="ECO:0007669"/>
    <property type="project" value="InterPro"/>
</dbReference>
<reference evidence="3 4" key="1">
    <citation type="submission" date="2019-11" db="EMBL/GenBank/DDBJ databases">
        <authorList>
            <person name="Jiang L.-Q."/>
        </authorList>
    </citation>
    <scope>NUCLEOTIDE SEQUENCE [LARGE SCALE GENOMIC DNA]</scope>
    <source>
        <strain evidence="3 4">YIM 132087</strain>
    </source>
</reference>
<dbReference type="InterPro" id="IPR011251">
    <property type="entry name" value="Luciferase-like_dom"/>
</dbReference>
<accession>A0A7K1FFA3</accession>